<dbReference type="Proteomes" id="UP001259832">
    <property type="component" value="Unassembled WGS sequence"/>
</dbReference>
<dbReference type="InterPro" id="IPR035892">
    <property type="entry name" value="C2_domain_sf"/>
</dbReference>
<dbReference type="PANTHER" id="PTHR47052">
    <property type="entry name" value="CONSERVED SERINE PROLINE-RICH PROTEIN (AFU_ORTHOLOGUE AFUA_2G01790)"/>
    <property type="match status" value="1"/>
</dbReference>
<keyword evidence="4" id="KW-1185">Reference proteome</keyword>
<dbReference type="SUPFAM" id="SSF49562">
    <property type="entry name" value="C2 domain (Calcium/lipid-binding domain, CaLB)"/>
    <property type="match status" value="1"/>
</dbReference>
<evidence type="ECO:0000313" key="3">
    <source>
        <dbReference type="EMBL" id="KAK1943823.1"/>
    </source>
</evidence>
<dbReference type="Pfam" id="PF00168">
    <property type="entry name" value="C2"/>
    <property type="match status" value="1"/>
</dbReference>
<reference evidence="3" key="1">
    <citation type="submission" date="2023-08" db="EMBL/GenBank/DDBJ databases">
        <title>Reference Genome Resource for the Citrus Pathogen Phytophthora citrophthora.</title>
        <authorList>
            <person name="Moller H."/>
            <person name="Coetzee B."/>
            <person name="Rose L.J."/>
            <person name="Van Niekerk J.M."/>
        </authorList>
    </citation>
    <scope>NUCLEOTIDE SEQUENCE</scope>
    <source>
        <strain evidence="3">STE-U-9442</strain>
    </source>
</reference>
<feature type="compositionally biased region" description="Low complexity" evidence="1">
    <location>
        <begin position="157"/>
        <end position="202"/>
    </location>
</feature>
<dbReference type="Gene3D" id="2.60.40.150">
    <property type="entry name" value="C2 domain"/>
    <property type="match status" value="1"/>
</dbReference>
<protein>
    <recommendedName>
        <fullName evidence="2">C2 domain-containing protein</fullName>
    </recommendedName>
</protein>
<feature type="compositionally biased region" description="Low complexity" evidence="1">
    <location>
        <begin position="209"/>
        <end position="219"/>
    </location>
</feature>
<proteinExistence type="predicted"/>
<accession>A0AAD9LNF0</accession>
<dbReference type="PANTHER" id="PTHR47052:SF3">
    <property type="entry name" value="INGRESSION PROTEIN 1"/>
    <property type="match status" value="1"/>
</dbReference>
<evidence type="ECO:0000256" key="1">
    <source>
        <dbReference type="SAM" id="MobiDB-lite"/>
    </source>
</evidence>
<dbReference type="AlphaFoldDB" id="A0AAD9LNF0"/>
<sequence>MATPEWNEVFILPVVDPQLDQLVIEVKNKNFTNSKLIGECRLPVSLFLDGKIEDQWYALTNDSESAGEINLRVQYRGPQKQPEPEVLVAYSEKTYEKQHSYSSQPPSYPPPAHAGSEVYSPPKKQESHEYPSAAPAYPEKSSGYPAPQQYPPPGAAPPAQGYPPQQHYQQPPPQQQGYYQQQHQQPHYGQGQAPPQYGQPYYQQPPPQGYGYPPQQHGGYAAGPPVMVVEGHHHHRGYGSPDHSPRRYGGGYGGGGYGGGGYGGRSEGGGMSGAQMAMGVGAGVVGGLVLGEVLDDVFDDE</sequence>
<dbReference type="EMBL" id="JASMQC010000007">
    <property type="protein sequence ID" value="KAK1943823.1"/>
    <property type="molecule type" value="Genomic_DNA"/>
</dbReference>
<name>A0AAD9LNF0_9STRA</name>
<dbReference type="CDD" id="cd00030">
    <property type="entry name" value="C2"/>
    <property type="match status" value="1"/>
</dbReference>
<dbReference type="InterPro" id="IPR052981">
    <property type="entry name" value="Ingression_C2_domain"/>
</dbReference>
<dbReference type="InterPro" id="IPR000008">
    <property type="entry name" value="C2_dom"/>
</dbReference>
<gene>
    <name evidence="3" type="ORF">P3T76_005219</name>
</gene>
<feature type="region of interest" description="Disordered" evidence="1">
    <location>
        <begin position="95"/>
        <end position="225"/>
    </location>
</feature>
<dbReference type="PROSITE" id="PS50004">
    <property type="entry name" value="C2"/>
    <property type="match status" value="1"/>
</dbReference>
<feature type="domain" description="C2" evidence="2">
    <location>
        <begin position="1"/>
        <end position="57"/>
    </location>
</feature>
<comment type="caution">
    <text evidence="3">The sequence shown here is derived from an EMBL/GenBank/DDBJ whole genome shotgun (WGS) entry which is preliminary data.</text>
</comment>
<evidence type="ECO:0000313" key="4">
    <source>
        <dbReference type="Proteomes" id="UP001259832"/>
    </source>
</evidence>
<organism evidence="3 4">
    <name type="scientific">Phytophthora citrophthora</name>
    <dbReference type="NCBI Taxonomy" id="4793"/>
    <lineage>
        <taxon>Eukaryota</taxon>
        <taxon>Sar</taxon>
        <taxon>Stramenopiles</taxon>
        <taxon>Oomycota</taxon>
        <taxon>Peronosporomycetes</taxon>
        <taxon>Peronosporales</taxon>
        <taxon>Peronosporaceae</taxon>
        <taxon>Phytophthora</taxon>
    </lineage>
</organism>
<evidence type="ECO:0000259" key="2">
    <source>
        <dbReference type="PROSITE" id="PS50004"/>
    </source>
</evidence>